<feature type="transmembrane region" description="Helical" evidence="8">
    <location>
        <begin position="89"/>
        <end position="106"/>
    </location>
</feature>
<feature type="transmembrane region" description="Helical" evidence="8">
    <location>
        <begin position="180"/>
        <end position="197"/>
    </location>
</feature>
<dbReference type="RefSeq" id="XP_002287627.1">
    <property type="nucleotide sequence ID" value="XM_002287591.1"/>
</dbReference>
<feature type="transmembrane region" description="Helical" evidence="8">
    <location>
        <begin position="482"/>
        <end position="501"/>
    </location>
</feature>
<dbReference type="InParanoid" id="B8BTC4"/>
<dbReference type="GeneID" id="7442186"/>
<keyword evidence="6 8" id="KW-0472">Membrane</keyword>
<sequence length="736" mass="79422">MTDADAPVAGVLLDDAIFVGSYTCPATTDPSCPFTCTSLSSCNSCGCFIVDEEGGPWGDAMDVVMCLLPIIFLLAVTLKKNPLPTTMSLPLAAIFMFLIRLMYLGSNPVLTSGAIISGFHEALSPLTIMLGAITLFETMEATLCLPYMMREMKSLTEGHIVAELMLIFAFAYMIEGASGFGTPVALGAPMLASLGHCKFGSVVTLLVMNTFATVWGAVGTPIWFGFGNLGLEEEEFVEVSKKAGVALSISAFLVMPTMVLTILCPFKIIRQNIIFVLCSLGSVMLPTLAMSFFTYEFPSLIGGMLGCVITAGLIRFRVGLKEYSHDHVDEERHLKISTTSENSLVASIQKDQAASPFSHAACDFEEGEIEDLMENIEVQRGDGEKKNVGEESQETVHVSNCANDSTNNHQEQEAAPTVPTTNDQNENNDEAANKESIRSYVSFVPHLSHTPDEQDELLASLNDVERALGPRKSYSEGYLRELLGRTFPLWGVVVLLILTRVQQIGLKPLLTKRDPYFEIDFGTYGKFRLSASLVFQLLDIFQHPDLSWKYELLYVPFVVPFLLVSIVTMAIYRTDLQASPKQIFATCANRLLNPAVALMGALALVQLLIKEGSAAPADIIGTVLSQALKQGWIVFAALIGTLGSFFSGSTTISNLTFGGIQEIAAESIGTSVTSMLALQATGASAGNGVCLNNIISACTVVGLGVSEGKIIAKTFKPVLATNILATVVMLAFFFRF</sequence>
<dbReference type="STRING" id="35128.B8BTC4"/>
<evidence type="ECO:0000256" key="2">
    <source>
        <dbReference type="ARBA" id="ARBA00022448"/>
    </source>
</evidence>
<organism evidence="9 10">
    <name type="scientific">Thalassiosira pseudonana</name>
    <name type="common">Marine diatom</name>
    <name type="synonym">Cyclotella nana</name>
    <dbReference type="NCBI Taxonomy" id="35128"/>
    <lineage>
        <taxon>Eukaryota</taxon>
        <taxon>Sar</taxon>
        <taxon>Stramenopiles</taxon>
        <taxon>Ochrophyta</taxon>
        <taxon>Bacillariophyta</taxon>
        <taxon>Coscinodiscophyceae</taxon>
        <taxon>Thalassiosirophycidae</taxon>
        <taxon>Thalassiosirales</taxon>
        <taxon>Thalassiosiraceae</taxon>
        <taxon>Thalassiosira</taxon>
    </lineage>
</organism>
<dbReference type="KEGG" id="tps:THAPSDRAFT_2087"/>
<dbReference type="EMBL" id="CM000639">
    <property type="protein sequence ID" value="EED95070.1"/>
    <property type="molecule type" value="Genomic_DNA"/>
</dbReference>
<evidence type="ECO:0000313" key="9">
    <source>
        <dbReference type="EMBL" id="EED95070.1"/>
    </source>
</evidence>
<evidence type="ECO:0000313" key="10">
    <source>
        <dbReference type="Proteomes" id="UP000001449"/>
    </source>
</evidence>
<feature type="transmembrane region" description="Helical" evidence="8">
    <location>
        <begin position="155"/>
        <end position="174"/>
    </location>
</feature>
<accession>B8BTC4</accession>
<feature type="transmembrane region" description="Helical" evidence="8">
    <location>
        <begin position="553"/>
        <end position="572"/>
    </location>
</feature>
<evidence type="ECO:0000256" key="3">
    <source>
        <dbReference type="ARBA" id="ARBA00022475"/>
    </source>
</evidence>
<feature type="region of interest" description="Disordered" evidence="7">
    <location>
        <begin position="401"/>
        <end position="431"/>
    </location>
</feature>
<comment type="subcellular location">
    <subcellularLocation>
        <location evidence="1">Cell membrane</location>
        <topology evidence="1">Multi-pass membrane protein</topology>
    </subcellularLocation>
</comment>
<evidence type="ECO:0000256" key="1">
    <source>
        <dbReference type="ARBA" id="ARBA00004651"/>
    </source>
</evidence>
<reference evidence="9 10" key="2">
    <citation type="journal article" date="2008" name="Nature">
        <title>The Phaeodactylum genome reveals the evolutionary history of diatom genomes.</title>
        <authorList>
            <person name="Bowler C."/>
            <person name="Allen A.E."/>
            <person name="Badger J.H."/>
            <person name="Grimwood J."/>
            <person name="Jabbari K."/>
            <person name="Kuo A."/>
            <person name="Maheswari U."/>
            <person name="Martens C."/>
            <person name="Maumus F."/>
            <person name="Otillar R.P."/>
            <person name="Rayko E."/>
            <person name="Salamov A."/>
            <person name="Vandepoele K."/>
            <person name="Beszteri B."/>
            <person name="Gruber A."/>
            <person name="Heijde M."/>
            <person name="Katinka M."/>
            <person name="Mock T."/>
            <person name="Valentin K."/>
            <person name="Verret F."/>
            <person name="Berges J.A."/>
            <person name="Brownlee C."/>
            <person name="Cadoret J.P."/>
            <person name="Chiovitti A."/>
            <person name="Choi C.J."/>
            <person name="Coesel S."/>
            <person name="De Martino A."/>
            <person name="Detter J.C."/>
            <person name="Durkin C."/>
            <person name="Falciatore A."/>
            <person name="Fournet J."/>
            <person name="Haruta M."/>
            <person name="Huysman M.J."/>
            <person name="Jenkins B.D."/>
            <person name="Jiroutova K."/>
            <person name="Jorgensen R.E."/>
            <person name="Joubert Y."/>
            <person name="Kaplan A."/>
            <person name="Kroger N."/>
            <person name="Kroth P.G."/>
            <person name="La Roche J."/>
            <person name="Lindquist E."/>
            <person name="Lommer M."/>
            <person name="Martin-Jezequel V."/>
            <person name="Lopez P.J."/>
            <person name="Lucas S."/>
            <person name="Mangogna M."/>
            <person name="McGinnis K."/>
            <person name="Medlin L.K."/>
            <person name="Montsant A."/>
            <person name="Oudot-Le Secq M.P."/>
            <person name="Napoli C."/>
            <person name="Obornik M."/>
            <person name="Parker M.S."/>
            <person name="Petit J.L."/>
            <person name="Porcel B.M."/>
            <person name="Poulsen N."/>
            <person name="Robison M."/>
            <person name="Rychlewski L."/>
            <person name="Rynearson T.A."/>
            <person name="Schmutz J."/>
            <person name="Shapiro H."/>
            <person name="Siaut M."/>
            <person name="Stanley M."/>
            <person name="Sussman M.R."/>
            <person name="Taylor A.R."/>
            <person name="Vardi A."/>
            <person name="von Dassow P."/>
            <person name="Vyverman W."/>
            <person name="Willis A."/>
            <person name="Wyrwicz L.S."/>
            <person name="Rokhsar D.S."/>
            <person name="Weissenbach J."/>
            <person name="Armbrust E.V."/>
            <person name="Green B.R."/>
            <person name="Van de Peer Y."/>
            <person name="Grigoriev I.V."/>
        </authorList>
    </citation>
    <scope>NUCLEOTIDE SEQUENCE [LARGE SCALE GENOMIC DNA]</scope>
    <source>
        <strain evidence="9 10">CCMP1335</strain>
    </source>
</reference>
<dbReference type="OMA" id="MVQVFMN"/>
<dbReference type="AlphaFoldDB" id="B8BTC4"/>
<feature type="transmembrane region" description="Helical" evidence="8">
    <location>
        <begin position="204"/>
        <end position="224"/>
    </location>
</feature>
<evidence type="ECO:0000256" key="7">
    <source>
        <dbReference type="SAM" id="MobiDB-lite"/>
    </source>
</evidence>
<keyword evidence="10" id="KW-1185">Reference proteome</keyword>
<keyword evidence="2" id="KW-0813">Transport</keyword>
<dbReference type="eggNOG" id="ENOG502QSN6">
    <property type="taxonomic scope" value="Eukaryota"/>
</dbReference>
<feature type="transmembrane region" description="Helical" evidence="8">
    <location>
        <begin position="273"/>
        <end position="293"/>
    </location>
</feature>
<dbReference type="PANTHER" id="PTHR30003:SF0">
    <property type="entry name" value="GLYCOLATE PERMEASE GLCA-RELATED"/>
    <property type="match status" value="1"/>
</dbReference>
<evidence type="ECO:0008006" key="11">
    <source>
        <dbReference type="Google" id="ProtNLM"/>
    </source>
</evidence>
<keyword evidence="5 8" id="KW-1133">Transmembrane helix</keyword>
<dbReference type="GO" id="GO:0015295">
    <property type="term" value="F:solute:proton symporter activity"/>
    <property type="evidence" value="ECO:0000318"/>
    <property type="project" value="GO_Central"/>
</dbReference>
<protein>
    <recommendedName>
        <fullName evidence="11">L-lactate permease</fullName>
    </recommendedName>
</protein>
<dbReference type="PANTHER" id="PTHR30003">
    <property type="entry name" value="L-LACTATE PERMEASE"/>
    <property type="match status" value="1"/>
</dbReference>
<evidence type="ECO:0000256" key="5">
    <source>
        <dbReference type="ARBA" id="ARBA00022989"/>
    </source>
</evidence>
<evidence type="ECO:0000256" key="8">
    <source>
        <dbReference type="SAM" id="Phobius"/>
    </source>
</evidence>
<evidence type="ECO:0000256" key="6">
    <source>
        <dbReference type="ARBA" id="ARBA00023136"/>
    </source>
</evidence>
<keyword evidence="3" id="KW-1003">Cell membrane</keyword>
<feature type="transmembrane region" description="Helical" evidence="8">
    <location>
        <begin position="60"/>
        <end position="77"/>
    </location>
</feature>
<feature type="transmembrane region" description="Helical" evidence="8">
    <location>
        <begin position="299"/>
        <end position="316"/>
    </location>
</feature>
<dbReference type="PaxDb" id="35128-Thaps2087"/>
<reference evidence="9 10" key="1">
    <citation type="journal article" date="2004" name="Science">
        <title>The genome of the diatom Thalassiosira pseudonana: ecology, evolution, and metabolism.</title>
        <authorList>
            <person name="Armbrust E.V."/>
            <person name="Berges J.A."/>
            <person name="Bowler C."/>
            <person name="Green B.R."/>
            <person name="Martinez D."/>
            <person name="Putnam N.H."/>
            <person name="Zhou S."/>
            <person name="Allen A.E."/>
            <person name="Apt K.E."/>
            <person name="Bechner M."/>
            <person name="Brzezinski M.A."/>
            <person name="Chaal B.K."/>
            <person name="Chiovitti A."/>
            <person name="Davis A.K."/>
            <person name="Demarest M.S."/>
            <person name="Detter J.C."/>
            <person name="Glavina T."/>
            <person name="Goodstein D."/>
            <person name="Hadi M.Z."/>
            <person name="Hellsten U."/>
            <person name="Hildebrand M."/>
            <person name="Jenkins B.D."/>
            <person name="Jurka J."/>
            <person name="Kapitonov V.V."/>
            <person name="Kroger N."/>
            <person name="Lau W.W."/>
            <person name="Lane T.W."/>
            <person name="Larimer F.W."/>
            <person name="Lippmeier J.C."/>
            <person name="Lucas S."/>
            <person name="Medina M."/>
            <person name="Montsant A."/>
            <person name="Obornik M."/>
            <person name="Parker M.S."/>
            <person name="Palenik B."/>
            <person name="Pazour G.J."/>
            <person name="Richardson P.M."/>
            <person name="Rynearson T.A."/>
            <person name="Saito M.A."/>
            <person name="Schwartz D.C."/>
            <person name="Thamatrakoln K."/>
            <person name="Valentin K."/>
            <person name="Vardi A."/>
            <person name="Wilkerson F.P."/>
            <person name="Rokhsar D.S."/>
        </authorList>
    </citation>
    <scope>NUCLEOTIDE SEQUENCE [LARGE SCALE GENOMIC DNA]</scope>
    <source>
        <strain evidence="9 10">CCMP1335</strain>
    </source>
</reference>
<feature type="transmembrane region" description="Helical" evidence="8">
    <location>
        <begin position="592"/>
        <end position="609"/>
    </location>
</feature>
<feature type="transmembrane region" description="Helical" evidence="8">
    <location>
        <begin position="244"/>
        <end position="266"/>
    </location>
</feature>
<name>B8BTC4_THAPS</name>
<dbReference type="HOGENOM" id="CLU_021628_4_1_1"/>
<proteinExistence type="predicted"/>
<dbReference type="Proteomes" id="UP000001449">
    <property type="component" value="Chromosome 2"/>
</dbReference>
<gene>
    <name evidence="9" type="ORF">THAPSDRAFT_2087</name>
</gene>
<dbReference type="GO" id="GO:0005886">
    <property type="term" value="C:plasma membrane"/>
    <property type="evidence" value="ECO:0000318"/>
    <property type="project" value="GO_Central"/>
</dbReference>
<dbReference type="Pfam" id="PF02652">
    <property type="entry name" value="Lactate_perm"/>
    <property type="match status" value="2"/>
</dbReference>
<keyword evidence="4 8" id="KW-0812">Transmembrane</keyword>
<dbReference type="GO" id="GO:0015129">
    <property type="term" value="F:lactate transmembrane transporter activity"/>
    <property type="evidence" value="ECO:0007669"/>
    <property type="project" value="InterPro"/>
</dbReference>
<dbReference type="InterPro" id="IPR003804">
    <property type="entry name" value="Lactate_perm"/>
</dbReference>
<feature type="transmembrane region" description="Helical" evidence="8">
    <location>
        <begin position="630"/>
        <end position="648"/>
    </location>
</feature>
<evidence type="ECO:0000256" key="4">
    <source>
        <dbReference type="ARBA" id="ARBA00022692"/>
    </source>
</evidence>
<feature type="transmembrane region" description="Helical" evidence="8">
    <location>
        <begin position="717"/>
        <end position="734"/>
    </location>
</feature>